<dbReference type="InterPro" id="IPR016193">
    <property type="entry name" value="Cytidine_deaminase-like"/>
</dbReference>
<dbReference type="PANTHER" id="PTHR11086">
    <property type="entry name" value="DEOXYCYTIDYLATE DEAMINASE-RELATED"/>
    <property type="match status" value="1"/>
</dbReference>
<organism evidence="3 4">
    <name type="scientific">Vibrio parahaemolyticus</name>
    <dbReference type="NCBI Taxonomy" id="670"/>
    <lineage>
        <taxon>Bacteria</taxon>
        <taxon>Pseudomonadati</taxon>
        <taxon>Pseudomonadota</taxon>
        <taxon>Gammaproteobacteria</taxon>
        <taxon>Vibrionales</taxon>
        <taxon>Vibrionaceae</taxon>
        <taxon>Vibrio</taxon>
    </lineage>
</organism>
<dbReference type="Gene3D" id="3.40.50.300">
    <property type="entry name" value="P-loop containing nucleotide triphosphate hydrolases"/>
    <property type="match status" value="1"/>
</dbReference>
<dbReference type="InterPro" id="IPR015517">
    <property type="entry name" value="dCMP_deaminase-rel"/>
</dbReference>
<evidence type="ECO:0000313" key="3">
    <source>
        <dbReference type="EMBL" id="UYV25272.1"/>
    </source>
</evidence>
<dbReference type="PROSITE" id="PS51747">
    <property type="entry name" value="CYT_DCMP_DEAMINASES_2"/>
    <property type="match status" value="1"/>
</dbReference>
<dbReference type="GO" id="GO:0004132">
    <property type="term" value="F:dCMP deaminase activity"/>
    <property type="evidence" value="ECO:0007669"/>
    <property type="project" value="TreeGrafter"/>
</dbReference>
<evidence type="ECO:0000256" key="1">
    <source>
        <dbReference type="ARBA" id="ARBA00022801"/>
    </source>
</evidence>
<dbReference type="RefSeq" id="WP_228086969.1">
    <property type="nucleotide sequence ID" value="NZ_CP097355.1"/>
</dbReference>
<dbReference type="Gene3D" id="3.40.140.10">
    <property type="entry name" value="Cytidine Deaminase, domain 2"/>
    <property type="match status" value="1"/>
</dbReference>
<dbReference type="PANTHER" id="PTHR11086:SF18">
    <property type="entry name" value="DEOXYCYTIDYLATE DEAMINASE"/>
    <property type="match status" value="1"/>
</dbReference>
<dbReference type="Pfam" id="PF00383">
    <property type="entry name" value="dCMP_cyt_deam_1"/>
    <property type="match status" value="1"/>
</dbReference>
<dbReference type="InterPro" id="IPR027417">
    <property type="entry name" value="P-loop_NTPase"/>
</dbReference>
<dbReference type="Proteomes" id="UP001163036">
    <property type="component" value="Chromosome 1"/>
</dbReference>
<name>A0AA46UGJ0_VIBPH</name>
<accession>A0AA46UGJ0</accession>
<feature type="domain" description="CMP/dCMP-type deaminase" evidence="2">
    <location>
        <begin position="335"/>
        <end position="522"/>
    </location>
</feature>
<dbReference type="InterPro" id="IPR002125">
    <property type="entry name" value="CMP_dCMP_dom"/>
</dbReference>
<keyword evidence="1" id="KW-0378">Hydrolase</keyword>
<evidence type="ECO:0000259" key="2">
    <source>
        <dbReference type="PROSITE" id="PS51747"/>
    </source>
</evidence>
<dbReference type="SUPFAM" id="SSF53927">
    <property type="entry name" value="Cytidine deaminase-like"/>
    <property type="match status" value="1"/>
</dbReference>
<gene>
    <name evidence="3" type="ORF">M5598_09330</name>
</gene>
<dbReference type="AlphaFoldDB" id="A0AA46UGJ0"/>
<dbReference type="GO" id="GO:0005737">
    <property type="term" value="C:cytoplasm"/>
    <property type="evidence" value="ECO:0007669"/>
    <property type="project" value="TreeGrafter"/>
</dbReference>
<proteinExistence type="predicted"/>
<reference evidence="3" key="1">
    <citation type="submission" date="2022-05" db="EMBL/GenBank/DDBJ databases">
        <title>Megaplasmid of Vibrio parahaemolyticus.</title>
        <authorList>
            <person name="Strauch E."/>
            <person name="Borowiak M."/>
        </authorList>
    </citation>
    <scope>NUCLEOTIDE SEQUENCE</scope>
    <source>
        <strain evidence="3">16-VB00198</strain>
    </source>
</reference>
<protein>
    <submittedName>
        <fullName evidence="3">Deoxycytidylate deaminase</fullName>
    </submittedName>
</protein>
<evidence type="ECO:0000313" key="4">
    <source>
        <dbReference type="Proteomes" id="UP001163036"/>
    </source>
</evidence>
<sequence>MSDNNEYLASALKKLHSKDEDFLIIGLTGRTGSGCTTAATVLASEQENITHSLYVGDQPNDNIQRKEKILNKYFESNWQKFLHLRVTSILTLMLLEVEDDSTLTKFLAEHDKFVRSTDVDFLVTKSKELLSELKRTDFDAIDFYTNYLTSLTTEIRGKLEEASFIKLYQLLGKNARRSGSVLSDKIEQGAFFTVAEKTKEAISKIKKQNSNPKTNTYIALDAIRNPLEASYFQERYASFYLVAISCDENTRIGRLRAKGLSDASIKEIDDNEYSTLDIDDQKSFTDQDIKGCLQRSDIYVDTSETDSPESTKAALSSQLIKFICLAQKPGLITPSAEERCMQVAYTAKLNSGCLSRQVGAVVTKSNFSIKSVGWNDTPYGQVPCNLRSVDDLHALKDEPAYSPFERTNEEFKNKVKQKVIAFKFLENNGYNHSFCFKSEYNAIKNDKNQVHTRSLHAEENAFLQVSKDGGSGVEGGYLFTTASPCELCAKKAYQLGMTKIFYIDPYPGISMDHILGAGAQEQQPKMVLFKGAIGRAFHNLYTPIASYKDELNALLAK</sequence>
<dbReference type="EMBL" id="CP097355">
    <property type="protein sequence ID" value="UYV25272.1"/>
    <property type="molecule type" value="Genomic_DNA"/>
</dbReference>